<feature type="region of interest" description="Disordered" evidence="1">
    <location>
        <begin position="556"/>
        <end position="588"/>
    </location>
</feature>
<feature type="compositionally biased region" description="Basic and acidic residues" evidence="1">
    <location>
        <begin position="198"/>
        <end position="223"/>
    </location>
</feature>
<feature type="region of interest" description="Disordered" evidence="1">
    <location>
        <begin position="21"/>
        <end position="55"/>
    </location>
</feature>
<dbReference type="InterPro" id="IPR036020">
    <property type="entry name" value="WW_dom_sf"/>
</dbReference>
<feature type="region of interest" description="Disordered" evidence="1">
    <location>
        <begin position="131"/>
        <end position="233"/>
    </location>
</feature>
<feature type="region of interest" description="Disordered" evidence="1">
    <location>
        <begin position="601"/>
        <end position="680"/>
    </location>
</feature>
<dbReference type="CDD" id="cd00201">
    <property type="entry name" value="WW"/>
    <property type="match status" value="2"/>
</dbReference>
<dbReference type="PANTHER" id="PTHR47852">
    <property type="entry name" value="OS06G0298400 PROTEIN"/>
    <property type="match status" value="1"/>
</dbReference>
<dbReference type="PROSITE" id="PS50020">
    <property type="entry name" value="WW_DOMAIN_2"/>
    <property type="match status" value="2"/>
</dbReference>
<feature type="compositionally biased region" description="Basic and acidic residues" evidence="1">
    <location>
        <begin position="36"/>
        <end position="48"/>
    </location>
</feature>
<accession>A0AAX6G8D8</accession>
<name>A0AAX6G8D8_IRIPA</name>
<protein>
    <submittedName>
        <fullName evidence="3">Formin-binding protein 4 isoform X1</fullName>
    </submittedName>
</protein>
<feature type="domain" description="WW" evidence="2">
    <location>
        <begin position="237"/>
        <end position="271"/>
    </location>
</feature>
<dbReference type="AlphaFoldDB" id="A0AAX6G8D8"/>
<proteinExistence type="predicted"/>
<feature type="compositionally biased region" description="Polar residues" evidence="1">
    <location>
        <begin position="601"/>
        <end position="610"/>
    </location>
</feature>
<dbReference type="Pfam" id="PF00397">
    <property type="entry name" value="WW"/>
    <property type="match status" value="2"/>
</dbReference>
<comment type="caution">
    <text evidence="3">The sequence shown here is derived from an EMBL/GenBank/DDBJ whole genome shotgun (WGS) entry which is preliminary data.</text>
</comment>
<dbReference type="Gene3D" id="2.20.70.10">
    <property type="match status" value="2"/>
</dbReference>
<evidence type="ECO:0000259" key="2">
    <source>
        <dbReference type="PROSITE" id="PS50020"/>
    </source>
</evidence>
<feature type="domain" description="WW" evidence="2">
    <location>
        <begin position="983"/>
        <end position="1017"/>
    </location>
</feature>
<dbReference type="InterPro" id="IPR001202">
    <property type="entry name" value="WW_dom"/>
</dbReference>
<evidence type="ECO:0000313" key="4">
    <source>
        <dbReference type="Proteomes" id="UP001140949"/>
    </source>
</evidence>
<dbReference type="SUPFAM" id="SSF51045">
    <property type="entry name" value="WW domain"/>
    <property type="match status" value="2"/>
</dbReference>
<evidence type="ECO:0000313" key="3">
    <source>
        <dbReference type="EMBL" id="KAJ6824575.1"/>
    </source>
</evidence>
<evidence type="ECO:0000256" key="1">
    <source>
        <dbReference type="SAM" id="MobiDB-lite"/>
    </source>
</evidence>
<reference evidence="3" key="2">
    <citation type="submission" date="2023-04" db="EMBL/GenBank/DDBJ databases">
        <authorList>
            <person name="Bruccoleri R.E."/>
            <person name="Oakeley E.J."/>
            <person name="Faust A.-M."/>
            <person name="Dessus-Babus S."/>
            <person name="Altorfer M."/>
            <person name="Burckhardt D."/>
            <person name="Oertli M."/>
            <person name="Naumann U."/>
            <person name="Petersen F."/>
            <person name="Wong J."/>
        </authorList>
    </citation>
    <scope>NUCLEOTIDE SEQUENCE</scope>
    <source>
        <strain evidence="3">GSM-AAB239-AS_SAM_17_03QT</strain>
        <tissue evidence="3">Leaf</tissue>
    </source>
</reference>
<keyword evidence="4" id="KW-1185">Reference proteome</keyword>
<dbReference type="Proteomes" id="UP001140949">
    <property type="component" value="Unassembled WGS sequence"/>
</dbReference>
<dbReference type="EMBL" id="JANAVB010021998">
    <property type="protein sequence ID" value="KAJ6824575.1"/>
    <property type="molecule type" value="Genomic_DNA"/>
</dbReference>
<gene>
    <name evidence="3" type="ORF">M6B38_381515</name>
</gene>
<sequence length="1017" mass="110164">MGKRKERRLAAKSAAGRRVKLDLFAEPAGDMTGTTSHDETGGNPDLDHNAGVPTSPSSSGGFHEFLFKGLVEKICLHNIFLVEIWIYCKTVACTKNLVLRLLGGFEHLSVWEVSGGNCCLLGQRPENPLVLLGQYSDDDDLDEETSKRAKHDADGSSSPMSNQIQEPTKAGEILGGDVEKETANGDSKQEPDQADTVSKLDHDDSKENDSAASVERREADSETHPSISEPSGILLDGDLAGGWKMVMHEGSNQYYYWNTVTGETSWEVPTVLSGEQNVPSGIDGAGSYGDLHTSAHLNTEAAAYVYAAVDGLGGCNLTTNDPGEYSMGVNNENPEAQLAYDGDQNFAHYHNTVAGIQYADQSAQANFYTSLQRNGGTTEQLTVPVAEHQREPNGGNEKLDVHSARLVEYSESLLQRLDALDGSGHRLEGHELVMKEIETRLSDCKALSSYGSSLLPFWWHSEAQLKQLESIIISGEAYLYVQPNNSSNLEVPENSTLKDELSLQSTGAGSEAVEMDKNAASAINNCPASPNTTKVHEINQCLESEDATKIHHSLGSEQKPENVAKADSNVASEQLVTSESRAEEDMDMDMDVEMEVDDDTSVGNMHTAKSSPPLEQLSHPDQSLADCPPLPPDEPSIPPPPDEEWIPPPPPDSEPAPPPPPEEPSSPSCPPPYPDQIPYAPYPDQYSMGYTVPVAQYYAPTAGDITNGSYYAQVEGSHLVEPQPPTYYEPAVASALLGGAVDGGVVEPVVYYDVSSAPVPSGPAVSGVQSSAYYIESGPICYNGNVPSLGYTGSADLIEPGSSSLPVRNIQPASSAVVTESQANTLHTTSVSSTIKSVEDSIVNEITIDALPIAAPKNQTKVRRKKHTIAVAPTLRSNKKVSSLVDKWKAAKEELHGDEEEEEPENAYEVLEKKRQKEIEEWRARQIASGEAQDNANFLPLGGDWRERIKRKKAKAKMEAIQTLGEVVDDNEAKQPDLVELSKDLPSGWQAYWDESTKGIYYGNSITSETTWIRPTT</sequence>
<feature type="compositionally biased region" description="Basic and acidic residues" evidence="1">
    <location>
        <begin position="177"/>
        <end position="191"/>
    </location>
</feature>
<feature type="compositionally biased region" description="Polar residues" evidence="1">
    <location>
        <begin position="155"/>
        <end position="166"/>
    </location>
</feature>
<dbReference type="PANTHER" id="PTHR47852:SF2">
    <property type="entry name" value="WW DOMAIN-CONTAINING PROTEIN"/>
    <property type="match status" value="1"/>
</dbReference>
<dbReference type="SMART" id="SM00456">
    <property type="entry name" value="WW"/>
    <property type="match status" value="2"/>
</dbReference>
<feature type="compositionally biased region" description="Polar residues" evidence="1">
    <location>
        <begin position="569"/>
        <end position="579"/>
    </location>
</feature>
<organism evidence="3 4">
    <name type="scientific">Iris pallida</name>
    <name type="common">Sweet iris</name>
    <dbReference type="NCBI Taxonomy" id="29817"/>
    <lineage>
        <taxon>Eukaryota</taxon>
        <taxon>Viridiplantae</taxon>
        <taxon>Streptophyta</taxon>
        <taxon>Embryophyta</taxon>
        <taxon>Tracheophyta</taxon>
        <taxon>Spermatophyta</taxon>
        <taxon>Magnoliopsida</taxon>
        <taxon>Liliopsida</taxon>
        <taxon>Asparagales</taxon>
        <taxon>Iridaceae</taxon>
        <taxon>Iridoideae</taxon>
        <taxon>Irideae</taxon>
        <taxon>Iris</taxon>
    </lineage>
</organism>
<feature type="compositionally biased region" description="Pro residues" evidence="1">
    <location>
        <begin position="628"/>
        <end position="675"/>
    </location>
</feature>
<reference evidence="3" key="1">
    <citation type="journal article" date="2023" name="GigaByte">
        <title>Genome assembly of the bearded iris, Iris pallida Lam.</title>
        <authorList>
            <person name="Bruccoleri R.E."/>
            <person name="Oakeley E.J."/>
            <person name="Faust A.M.E."/>
            <person name="Altorfer M."/>
            <person name="Dessus-Babus S."/>
            <person name="Burckhardt D."/>
            <person name="Oertli M."/>
            <person name="Naumann U."/>
            <person name="Petersen F."/>
            <person name="Wong J."/>
        </authorList>
    </citation>
    <scope>NUCLEOTIDE SEQUENCE</scope>
    <source>
        <strain evidence="3">GSM-AAB239-AS_SAM_17_03QT</strain>
    </source>
</reference>
<feature type="compositionally biased region" description="Basic and acidic residues" evidence="1">
    <location>
        <begin position="144"/>
        <end position="154"/>
    </location>
</feature>
<dbReference type="PROSITE" id="PS01159">
    <property type="entry name" value="WW_DOMAIN_1"/>
    <property type="match status" value="2"/>
</dbReference>